<dbReference type="OrthoDB" id="273823at2759"/>
<name>A0A4C2AE36_EUMVA</name>
<accession>A0A4C2AE36</accession>
<gene>
    <name evidence="3" type="primary">Nhlrc2</name>
    <name evidence="3" type="ORF">EVAR_70427_1</name>
</gene>
<dbReference type="Gene3D" id="2.120.10.30">
    <property type="entry name" value="TolB, C-terminal domain"/>
    <property type="match status" value="2"/>
</dbReference>
<evidence type="ECO:0000313" key="3">
    <source>
        <dbReference type="EMBL" id="GBP97097.1"/>
    </source>
</evidence>
<dbReference type="SUPFAM" id="SSF52833">
    <property type="entry name" value="Thioredoxin-like"/>
    <property type="match status" value="1"/>
</dbReference>
<dbReference type="InterPro" id="IPR011042">
    <property type="entry name" value="6-blade_b-propeller_TolB-like"/>
</dbReference>
<dbReference type="InterPro" id="IPR036249">
    <property type="entry name" value="Thioredoxin-like_sf"/>
</dbReference>
<dbReference type="InterPro" id="IPR012336">
    <property type="entry name" value="Thioredoxin-like_fold"/>
</dbReference>
<sequence length="594" mass="65094">MDSSPLDYVAQECMDLSEALAAANELERESLIDSHLTKVYAAGSPVKDFKKNLAHIEKLHSVEDGLVVIGVHCAKFANEKHSENILAAVERYNIKHPVVNDAESSTWDCLGIRCWPTLLILGPSNIPLFVLTGEGHREELTWFVGGALRHFGSKISKSSLPISPATHIQSTPSSVLSFPGKIALNPFYRGRADEPFLAISDTGNHRILLTDCSGGIQKIIGGNGPGFKDGRLEEASFHSPQGLCWLSPNVLVVCDTDNHAVRTVHLDENSVEILAGTGEQANYKDNASVQIRVCRRACAWERRAWGARQLLLTTVVSGKCLGMQALSSPWDILLFTTPDMDMSVRSALPLPVATPDKPENNNEATAENEKNDEKRRVLLVACAGSHQIWAIFLDTTIWWKYKTYTEGTCVCIAGSGKEAARNSMYPNTATFAQPSGLALKSGNFPELFIADSESSSIRKLSLSTGQVSAVAGGDRNPLNLFAFGIVDDVGFDAKFQHPLGLTYCESSKLLYVADTYNNKIRKVDVLSHRVTTDEGPSIYLNEPRIAIGNIHRTVTTHKTSAKTDGVQRIDNHQSMMFVNRKQSMSSCLPTELRK</sequence>
<protein>
    <submittedName>
        <fullName evidence="3">NHL repeat-containing protein 2</fullName>
    </submittedName>
</protein>
<dbReference type="SUPFAM" id="SSF101898">
    <property type="entry name" value="NHL repeat"/>
    <property type="match status" value="1"/>
</dbReference>
<dbReference type="Gene3D" id="3.40.30.10">
    <property type="entry name" value="Glutaredoxin"/>
    <property type="match status" value="1"/>
</dbReference>
<dbReference type="STRING" id="151549.A0A4C2AE36"/>
<dbReference type="EMBL" id="BGZK01002868">
    <property type="protein sequence ID" value="GBP97097.1"/>
    <property type="molecule type" value="Genomic_DNA"/>
</dbReference>
<dbReference type="PANTHER" id="PTHR46388">
    <property type="entry name" value="NHL REPEAT-CONTAINING PROTEIN 2"/>
    <property type="match status" value="1"/>
</dbReference>
<feature type="domain" description="Thioredoxin-like fold" evidence="2">
    <location>
        <begin position="45"/>
        <end position="125"/>
    </location>
</feature>
<feature type="region of interest" description="Disordered" evidence="1">
    <location>
        <begin position="350"/>
        <end position="370"/>
    </location>
</feature>
<reference evidence="3 4" key="1">
    <citation type="journal article" date="2019" name="Commun. Biol.">
        <title>The bagworm genome reveals a unique fibroin gene that provides high tensile strength.</title>
        <authorList>
            <person name="Kono N."/>
            <person name="Nakamura H."/>
            <person name="Ohtoshi R."/>
            <person name="Tomita M."/>
            <person name="Numata K."/>
            <person name="Arakawa K."/>
        </authorList>
    </citation>
    <scope>NUCLEOTIDE SEQUENCE [LARGE SCALE GENOMIC DNA]</scope>
</reference>
<dbReference type="Pfam" id="PF13905">
    <property type="entry name" value="Thioredoxin_8"/>
    <property type="match status" value="1"/>
</dbReference>
<evidence type="ECO:0000259" key="2">
    <source>
        <dbReference type="Pfam" id="PF13905"/>
    </source>
</evidence>
<comment type="caution">
    <text evidence="3">The sequence shown here is derived from an EMBL/GenBank/DDBJ whole genome shotgun (WGS) entry which is preliminary data.</text>
</comment>
<keyword evidence="4" id="KW-1185">Reference proteome</keyword>
<organism evidence="3 4">
    <name type="scientific">Eumeta variegata</name>
    <name type="common">Bagworm moth</name>
    <name type="synonym">Eumeta japonica</name>
    <dbReference type="NCBI Taxonomy" id="151549"/>
    <lineage>
        <taxon>Eukaryota</taxon>
        <taxon>Metazoa</taxon>
        <taxon>Ecdysozoa</taxon>
        <taxon>Arthropoda</taxon>
        <taxon>Hexapoda</taxon>
        <taxon>Insecta</taxon>
        <taxon>Pterygota</taxon>
        <taxon>Neoptera</taxon>
        <taxon>Endopterygota</taxon>
        <taxon>Lepidoptera</taxon>
        <taxon>Glossata</taxon>
        <taxon>Ditrysia</taxon>
        <taxon>Tineoidea</taxon>
        <taxon>Psychidae</taxon>
        <taxon>Oiketicinae</taxon>
        <taxon>Eumeta</taxon>
    </lineage>
</organism>
<evidence type="ECO:0000256" key="1">
    <source>
        <dbReference type="SAM" id="MobiDB-lite"/>
    </source>
</evidence>
<dbReference type="AlphaFoldDB" id="A0A4C2AE36"/>
<evidence type="ECO:0000313" key="4">
    <source>
        <dbReference type="Proteomes" id="UP000299102"/>
    </source>
</evidence>
<dbReference type="PANTHER" id="PTHR46388:SF2">
    <property type="entry name" value="NHL REPEAT-CONTAINING PROTEIN 2"/>
    <property type="match status" value="1"/>
</dbReference>
<dbReference type="Proteomes" id="UP000299102">
    <property type="component" value="Unassembled WGS sequence"/>
</dbReference>
<proteinExistence type="predicted"/>